<evidence type="ECO:0000313" key="3">
    <source>
        <dbReference type="Proteomes" id="UP000269721"/>
    </source>
</evidence>
<keyword evidence="3" id="KW-1185">Reference proteome</keyword>
<evidence type="ECO:0000256" key="1">
    <source>
        <dbReference type="SAM" id="MobiDB-lite"/>
    </source>
</evidence>
<name>A0A4P9W2S5_9FUNG</name>
<gene>
    <name evidence="2" type="ORF">BDK51DRAFT_33025</name>
</gene>
<protein>
    <submittedName>
        <fullName evidence="2">Uncharacterized protein</fullName>
    </submittedName>
</protein>
<dbReference type="EMBL" id="ML000181">
    <property type="protein sequence ID" value="RKO84366.1"/>
    <property type="molecule type" value="Genomic_DNA"/>
</dbReference>
<evidence type="ECO:0000313" key="2">
    <source>
        <dbReference type="EMBL" id="RKO84366.1"/>
    </source>
</evidence>
<proteinExistence type="predicted"/>
<sequence length="237" mass="26140">MVGPLLPVGPLLLSLRRLPLLPVLVPASHVSVPFKFPSSPPIDSLVVFASVLQYIQPVPMTKHEEVTKSYPQSKKEGTQTLSRWNHKSFLSSTGFERESKIAAGPQRLITIARLKKNTFETIPGFQTWTMRSPGQKSFACCEREKDAGFRHRTETPKRDFGGLDAGRSGLGSHTFNSIVNDGRSSRRRMSGLLVVKAVWIRETRIPGAQLGAPFPSSPGAIRSEGNQKSKESGTKQY</sequence>
<dbReference type="AlphaFoldDB" id="A0A4P9W2S5"/>
<feature type="region of interest" description="Disordered" evidence="1">
    <location>
        <begin position="208"/>
        <end position="237"/>
    </location>
</feature>
<organism evidence="2 3">
    <name type="scientific">Blyttiomyces helicus</name>
    <dbReference type="NCBI Taxonomy" id="388810"/>
    <lineage>
        <taxon>Eukaryota</taxon>
        <taxon>Fungi</taxon>
        <taxon>Fungi incertae sedis</taxon>
        <taxon>Chytridiomycota</taxon>
        <taxon>Chytridiomycota incertae sedis</taxon>
        <taxon>Chytridiomycetes</taxon>
        <taxon>Chytridiomycetes incertae sedis</taxon>
        <taxon>Blyttiomyces</taxon>
    </lineage>
</organism>
<reference evidence="3" key="1">
    <citation type="journal article" date="2018" name="Nat. Microbiol.">
        <title>Leveraging single-cell genomics to expand the fungal tree of life.</title>
        <authorList>
            <person name="Ahrendt S.R."/>
            <person name="Quandt C.A."/>
            <person name="Ciobanu D."/>
            <person name="Clum A."/>
            <person name="Salamov A."/>
            <person name="Andreopoulos B."/>
            <person name="Cheng J.F."/>
            <person name="Woyke T."/>
            <person name="Pelin A."/>
            <person name="Henrissat B."/>
            <person name="Reynolds N.K."/>
            <person name="Benny G.L."/>
            <person name="Smith M.E."/>
            <person name="James T.Y."/>
            <person name="Grigoriev I.V."/>
        </authorList>
    </citation>
    <scope>NUCLEOTIDE SEQUENCE [LARGE SCALE GENOMIC DNA]</scope>
</reference>
<feature type="compositionally biased region" description="Basic and acidic residues" evidence="1">
    <location>
        <begin position="225"/>
        <end position="237"/>
    </location>
</feature>
<dbReference type="Proteomes" id="UP000269721">
    <property type="component" value="Unassembled WGS sequence"/>
</dbReference>
<accession>A0A4P9W2S5</accession>